<dbReference type="OrthoDB" id="191037at2759"/>
<name>A0A9P6AKI5_9AGAM</name>
<organism evidence="2 3">
    <name type="scientific">Hydnum rufescens UP504</name>
    <dbReference type="NCBI Taxonomy" id="1448309"/>
    <lineage>
        <taxon>Eukaryota</taxon>
        <taxon>Fungi</taxon>
        <taxon>Dikarya</taxon>
        <taxon>Basidiomycota</taxon>
        <taxon>Agaricomycotina</taxon>
        <taxon>Agaricomycetes</taxon>
        <taxon>Cantharellales</taxon>
        <taxon>Hydnaceae</taxon>
        <taxon>Hydnum</taxon>
    </lineage>
</organism>
<evidence type="ECO:0000259" key="1">
    <source>
        <dbReference type="Pfam" id="PF01636"/>
    </source>
</evidence>
<comment type="caution">
    <text evidence="2">The sequence shown here is derived from an EMBL/GenBank/DDBJ whole genome shotgun (WGS) entry which is preliminary data.</text>
</comment>
<proteinExistence type="predicted"/>
<dbReference type="InterPro" id="IPR052898">
    <property type="entry name" value="ACAD10-like"/>
</dbReference>
<protein>
    <recommendedName>
        <fullName evidence="1">Aminoglycoside phosphotransferase domain-containing protein</fullName>
    </recommendedName>
</protein>
<dbReference type="Pfam" id="PF01636">
    <property type="entry name" value="APH"/>
    <property type="match status" value="1"/>
</dbReference>
<evidence type="ECO:0000313" key="3">
    <source>
        <dbReference type="Proteomes" id="UP000886523"/>
    </source>
</evidence>
<accession>A0A9P6AKI5</accession>
<dbReference type="InterPro" id="IPR041726">
    <property type="entry name" value="ACAD10_11_N"/>
</dbReference>
<dbReference type="SUPFAM" id="SSF56112">
    <property type="entry name" value="Protein kinase-like (PK-like)"/>
    <property type="match status" value="1"/>
</dbReference>
<dbReference type="AlphaFoldDB" id="A0A9P6AKI5"/>
<dbReference type="Gene3D" id="3.30.200.20">
    <property type="entry name" value="Phosphorylase Kinase, domain 1"/>
    <property type="match status" value="1"/>
</dbReference>
<dbReference type="PANTHER" id="PTHR47829">
    <property type="entry name" value="HYDROLASE, PUTATIVE (AFU_ORTHOLOGUE AFUA_1G12880)-RELATED"/>
    <property type="match status" value="1"/>
</dbReference>
<sequence>MAEQKIGGAYGDIRADIPVDALNAYLTANVSEINAPVVVKQFQSNPTYFLTDARGTRFVLRKKPLGTLLSPTAHAVEREYQNPSTDPSLRIPIPRPIALCEDKSIVGTPFYIMEFLEGRIFANVKMPQLSPADRKACWLSAIRTLGLLSSLNPDAIGLGSFGSHSPYYPRQLKSLSRVSKAQALACDVESGLPVGDMPFFAETMQWYATHLPDERRFGTRIVHGDYKIDNLVFHPTEPRVIGILDWELCTLGHPLADLGNLMAPYAFGPSVGPYGLTSEGFRGSPPDTVPLTDEEVVREYCRVMKIPYPLEEMTFVRSWMMFRLGIILQGVAARAARRQASSTEARVHGTMFPLVSHIARALIFEGEKAAADAKL</sequence>
<gene>
    <name evidence="2" type="ORF">BS47DRAFT_1374016</name>
</gene>
<evidence type="ECO:0000313" key="2">
    <source>
        <dbReference type="EMBL" id="KAF9506985.1"/>
    </source>
</evidence>
<feature type="domain" description="Aminoglycoside phosphotransferase" evidence="1">
    <location>
        <begin position="43"/>
        <end position="267"/>
    </location>
</feature>
<dbReference type="PANTHER" id="PTHR47829:SF1">
    <property type="entry name" value="HAD FAMILY PHOSPHATASE"/>
    <property type="match status" value="1"/>
</dbReference>
<dbReference type="EMBL" id="MU129093">
    <property type="protein sequence ID" value="KAF9506985.1"/>
    <property type="molecule type" value="Genomic_DNA"/>
</dbReference>
<keyword evidence="3" id="KW-1185">Reference proteome</keyword>
<dbReference type="InterPro" id="IPR011009">
    <property type="entry name" value="Kinase-like_dom_sf"/>
</dbReference>
<dbReference type="Gene3D" id="3.90.1200.10">
    <property type="match status" value="1"/>
</dbReference>
<dbReference type="Proteomes" id="UP000886523">
    <property type="component" value="Unassembled WGS sequence"/>
</dbReference>
<dbReference type="CDD" id="cd05154">
    <property type="entry name" value="ACAD10_11_N-like"/>
    <property type="match status" value="1"/>
</dbReference>
<reference evidence="2" key="1">
    <citation type="journal article" date="2020" name="Nat. Commun.">
        <title>Large-scale genome sequencing of mycorrhizal fungi provides insights into the early evolution of symbiotic traits.</title>
        <authorList>
            <person name="Miyauchi S."/>
            <person name="Kiss E."/>
            <person name="Kuo A."/>
            <person name="Drula E."/>
            <person name="Kohler A."/>
            <person name="Sanchez-Garcia M."/>
            <person name="Morin E."/>
            <person name="Andreopoulos B."/>
            <person name="Barry K.W."/>
            <person name="Bonito G."/>
            <person name="Buee M."/>
            <person name="Carver A."/>
            <person name="Chen C."/>
            <person name="Cichocki N."/>
            <person name="Clum A."/>
            <person name="Culley D."/>
            <person name="Crous P.W."/>
            <person name="Fauchery L."/>
            <person name="Girlanda M."/>
            <person name="Hayes R.D."/>
            <person name="Keri Z."/>
            <person name="LaButti K."/>
            <person name="Lipzen A."/>
            <person name="Lombard V."/>
            <person name="Magnuson J."/>
            <person name="Maillard F."/>
            <person name="Murat C."/>
            <person name="Nolan M."/>
            <person name="Ohm R.A."/>
            <person name="Pangilinan J."/>
            <person name="Pereira M.F."/>
            <person name="Perotto S."/>
            <person name="Peter M."/>
            <person name="Pfister S."/>
            <person name="Riley R."/>
            <person name="Sitrit Y."/>
            <person name="Stielow J.B."/>
            <person name="Szollosi G."/>
            <person name="Zifcakova L."/>
            <person name="Stursova M."/>
            <person name="Spatafora J.W."/>
            <person name="Tedersoo L."/>
            <person name="Vaario L.M."/>
            <person name="Yamada A."/>
            <person name="Yan M."/>
            <person name="Wang P."/>
            <person name="Xu J."/>
            <person name="Bruns T."/>
            <person name="Baldrian P."/>
            <person name="Vilgalys R."/>
            <person name="Dunand C."/>
            <person name="Henrissat B."/>
            <person name="Grigoriev I.V."/>
            <person name="Hibbett D."/>
            <person name="Nagy L.G."/>
            <person name="Martin F.M."/>
        </authorList>
    </citation>
    <scope>NUCLEOTIDE SEQUENCE</scope>
    <source>
        <strain evidence="2">UP504</strain>
    </source>
</reference>
<dbReference type="InterPro" id="IPR002575">
    <property type="entry name" value="Aminoglycoside_PTrfase"/>
</dbReference>